<sequence>MTGWKIFSHSIEMISRNFQQAVQIFLVPLVLIALVIFAMVGQMASELTMHGNGASVPIGMVGPGMFLKFFLLSLVVALISMWGIVAWHRYVLLEEMPKGWIPRLNPSNIVMYLLRSLQLMLVSMVCMLPVAFIGSAIVQAAGVIGAVLMVVCLVAVSVFVGRMVLVLPAAAIGASFGLSDALRATQGQWPTFLAVGFFIFLANAVAAVILLGLSSVPWLMNVVQLGFSAVLSLLNISILTTLYGYYEEKRSI</sequence>
<feature type="transmembrane region" description="Helical" evidence="1">
    <location>
        <begin position="143"/>
        <end position="171"/>
    </location>
</feature>
<evidence type="ECO:0000256" key="1">
    <source>
        <dbReference type="SAM" id="Phobius"/>
    </source>
</evidence>
<protein>
    <submittedName>
        <fullName evidence="2">Uncharacterized protein</fullName>
    </submittedName>
</protein>
<feature type="transmembrane region" description="Helical" evidence="1">
    <location>
        <begin position="112"/>
        <end position="137"/>
    </location>
</feature>
<dbReference type="EMBL" id="JARCJK010000004">
    <property type="protein sequence ID" value="MDE4166236.1"/>
    <property type="molecule type" value="Genomic_DNA"/>
</dbReference>
<evidence type="ECO:0000313" key="2">
    <source>
        <dbReference type="EMBL" id="MDE4166236.1"/>
    </source>
</evidence>
<keyword evidence="1" id="KW-1133">Transmembrane helix</keyword>
<dbReference type="RefSeq" id="WP_274839681.1">
    <property type="nucleotide sequence ID" value="NZ_JARCJF010000004.1"/>
</dbReference>
<dbReference type="AlphaFoldDB" id="A0ABD4XA33"/>
<keyword evidence="1" id="KW-0812">Transmembrane</keyword>
<feature type="transmembrane region" description="Helical" evidence="1">
    <location>
        <begin position="65"/>
        <end position="91"/>
    </location>
</feature>
<accession>A0ABD4XA33</accession>
<reference evidence="2 3" key="1">
    <citation type="submission" date="2023-02" db="EMBL/GenBank/DDBJ databases">
        <title>Population genomics of bacteria associated with diatom.</title>
        <authorList>
            <person name="Xie J."/>
            <person name="Wang H."/>
        </authorList>
    </citation>
    <scope>NUCLEOTIDE SEQUENCE [LARGE SCALE GENOMIC DNA]</scope>
    <source>
        <strain evidence="2 3">PT47_8</strain>
    </source>
</reference>
<comment type="caution">
    <text evidence="2">The sequence shown here is derived from an EMBL/GenBank/DDBJ whole genome shotgun (WGS) entry which is preliminary data.</text>
</comment>
<proteinExistence type="predicted"/>
<gene>
    <name evidence="2" type="ORF">PXK24_11055</name>
</gene>
<name>A0ABD4XA33_9RHOB</name>
<dbReference type="Proteomes" id="UP001218364">
    <property type="component" value="Unassembled WGS sequence"/>
</dbReference>
<feature type="transmembrane region" description="Helical" evidence="1">
    <location>
        <begin position="225"/>
        <end position="246"/>
    </location>
</feature>
<feature type="transmembrane region" description="Helical" evidence="1">
    <location>
        <begin position="192"/>
        <end position="213"/>
    </location>
</feature>
<evidence type="ECO:0000313" key="3">
    <source>
        <dbReference type="Proteomes" id="UP001218364"/>
    </source>
</evidence>
<feature type="transmembrane region" description="Helical" evidence="1">
    <location>
        <begin position="21"/>
        <end position="45"/>
    </location>
</feature>
<keyword evidence="1" id="KW-0472">Membrane</keyword>
<organism evidence="2 3">
    <name type="scientific">Phaeobacter gallaeciensis</name>
    <dbReference type="NCBI Taxonomy" id="60890"/>
    <lineage>
        <taxon>Bacteria</taxon>
        <taxon>Pseudomonadati</taxon>
        <taxon>Pseudomonadota</taxon>
        <taxon>Alphaproteobacteria</taxon>
        <taxon>Rhodobacterales</taxon>
        <taxon>Roseobacteraceae</taxon>
        <taxon>Phaeobacter</taxon>
    </lineage>
</organism>